<name>A0A511AUR2_9LACT</name>
<sequence>MKKRMLGKTGIEVSEVGFSVRQLSNDKEGKPVDEDEAIRLIHEAHMHGCFFFDTAINYAEGKNEERLGEALKEMREEVVISSKLSLPDYDNKNFDPDDLLASVENSLKRLDTDYLDILLLDKPSLSVLDQQSPQFQTLEKLKGQGKIRAYGASVDSGTEINHILDNTDSQVVEVRFNIFHQEPLNEMSRAYNEDIGLIVKTPLDSGWLTGEEKPKDFLSDDENSWSSEERERRSKLIEKVRNIINEDASMTQAAIGYILAYKEVATVVPTARTSEELLHNLEASQDLLTPEMIQDLRGLWIEEIKDHPLNR</sequence>
<dbReference type="CDD" id="cd19086">
    <property type="entry name" value="AKR_AKR11C1"/>
    <property type="match status" value="1"/>
</dbReference>
<evidence type="ECO:0000313" key="4">
    <source>
        <dbReference type="Proteomes" id="UP000321662"/>
    </source>
</evidence>
<dbReference type="RefSeq" id="WP_146924749.1">
    <property type="nucleotide sequence ID" value="NZ_BJUY01000023.1"/>
</dbReference>
<protein>
    <submittedName>
        <fullName evidence="3">General stress protein</fullName>
    </submittedName>
</protein>
<evidence type="ECO:0000259" key="2">
    <source>
        <dbReference type="Pfam" id="PF00248"/>
    </source>
</evidence>
<comment type="caution">
    <text evidence="3">The sequence shown here is derived from an EMBL/GenBank/DDBJ whole genome shotgun (WGS) entry which is preliminary data.</text>
</comment>
<keyword evidence="4" id="KW-1185">Reference proteome</keyword>
<dbReference type="InterPro" id="IPR023210">
    <property type="entry name" value="NADP_OxRdtase_dom"/>
</dbReference>
<feature type="region of interest" description="Disordered" evidence="1">
    <location>
        <begin position="210"/>
        <end position="231"/>
    </location>
</feature>
<dbReference type="PANTHER" id="PTHR43312">
    <property type="entry name" value="D-THREO-ALDOSE 1-DEHYDROGENASE"/>
    <property type="match status" value="1"/>
</dbReference>
<dbReference type="Proteomes" id="UP000321662">
    <property type="component" value="Unassembled WGS sequence"/>
</dbReference>
<proteinExistence type="predicted"/>
<reference evidence="3 4" key="1">
    <citation type="submission" date="2019-07" db="EMBL/GenBank/DDBJ databases">
        <title>Whole genome shotgun sequence of Alkalibacterium kapii NBRC 103247.</title>
        <authorList>
            <person name="Hosoyama A."/>
            <person name="Uohara A."/>
            <person name="Ohji S."/>
            <person name="Ichikawa N."/>
        </authorList>
    </citation>
    <scope>NUCLEOTIDE SEQUENCE [LARGE SCALE GENOMIC DNA]</scope>
    <source>
        <strain evidence="3 4">NBRC 103247</strain>
    </source>
</reference>
<dbReference type="Gene3D" id="3.20.20.100">
    <property type="entry name" value="NADP-dependent oxidoreductase domain"/>
    <property type="match status" value="1"/>
</dbReference>
<gene>
    <name evidence="3" type="ORF">AKA01nite_15610</name>
</gene>
<dbReference type="AlphaFoldDB" id="A0A511AUR2"/>
<evidence type="ECO:0000313" key="3">
    <source>
        <dbReference type="EMBL" id="GEK91939.1"/>
    </source>
</evidence>
<evidence type="ECO:0000256" key="1">
    <source>
        <dbReference type="SAM" id="MobiDB-lite"/>
    </source>
</evidence>
<organism evidence="3 4">
    <name type="scientific">Alkalibacterium kapii</name>
    <dbReference type="NCBI Taxonomy" id="426704"/>
    <lineage>
        <taxon>Bacteria</taxon>
        <taxon>Bacillati</taxon>
        <taxon>Bacillota</taxon>
        <taxon>Bacilli</taxon>
        <taxon>Lactobacillales</taxon>
        <taxon>Carnobacteriaceae</taxon>
        <taxon>Alkalibacterium</taxon>
    </lineage>
</organism>
<dbReference type="Pfam" id="PF00248">
    <property type="entry name" value="Aldo_ket_red"/>
    <property type="match status" value="1"/>
</dbReference>
<dbReference type="InterPro" id="IPR053135">
    <property type="entry name" value="AKR2_Oxidoreductase"/>
</dbReference>
<dbReference type="InterPro" id="IPR036812">
    <property type="entry name" value="NAD(P)_OxRdtase_dom_sf"/>
</dbReference>
<dbReference type="EMBL" id="BJUY01000023">
    <property type="protein sequence ID" value="GEK91939.1"/>
    <property type="molecule type" value="Genomic_DNA"/>
</dbReference>
<dbReference type="OrthoDB" id="9773828at2"/>
<dbReference type="SUPFAM" id="SSF51430">
    <property type="entry name" value="NAD(P)-linked oxidoreductase"/>
    <property type="match status" value="1"/>
</dbReference>
<dbReference type="PANTHER" id="PTHR43312:SF1">
    <property type="entry name" value="NADP-DEPENDENT OXIDOREDUCTASE DOMAIN-CONTAINING PROTEIN"/>
    <property type="match status" value="1"/>
</dbReference>
<feature type="domain" description="NADP-dependent oxidoreductase" evidence="2">
    <location>
        <begin position="28"/>
        <end position="300"/>
    </location>
</feature>
<accession>A0A511AUR2</accession>